<evidence type="ECO:0000259" key="2">
    <source>
        <dbReference type="PROSITE" id="PS50112"/>
    </source>
</evidence>
<dbReference type="SUPFAM" id="SSF52540">
    <property type="entry name" value="P-loop containing nucleoside triphosphate hydrolases"/>
    <property type="match status" value="1"/>
</dbReference>
<keyword evidence="4" id="KW-1185">Reference proteome</keyword>
<dbReference type="Proteomes" id="UP000280197">
    <property type="component" value="Chromosome"/>
</dbReference>
<dbReference type="InterPro" id="IPR027417">
    <property type="entry name" value="P-loop_NTPase"/>
</dbReference>
<accession>A0A3Q9BUM0</accession>
<dbReference type="PANTHER" id="PTHR44757">
    <property type="entry name" value="DIGUANYLATE CYCLASE DGCP"/>
    <property type="match status" value="1"/>
</dbReference>
<dbReference type="CDD" id="cd00130">
    <property type="entry name" value="PAS"/>
    <property type="match status" value="1"/>
</dbReference>
<evidence type="ECO:0000313" key="3">
    <source>
        <dbReference type="EMBL" id="AZP14780.1"/>
    </source>
</evidence>
<name>A0A3Q9BUM0_9ACTN</name>
<protein>
    <submittedName>
        <fullName evidence="3">PAS domain-containing protein</fullName>
    </submittedName>
</protein>
<feature type="region of interest" description="Disordered" evidence="1">
    <location>
        <begin position="1321"/>
        <end position="1348"/>
    </location>
</feature>
<gene>
    <name evidence="3" type="ORF">EJC51_00515</name>
</gene>
<dbReference type="Pfam" id="PF00989">
    <property type="entry name" value="PAS"/>
    <property type="match status" value="1"/>
</dbReference>
<dbReference type="PANTHER" id="PTHR44757:SF2">
    <property type="entry name" value="BIOFILM ARCHITECTURE MAINTENANCE PROTEIN MBAA"/>
    <property type="match status" value="1"/>
</dbReference>
<dbReference type="InterPro" id="IPR000014">
    <property type="entry name" value="PAS"/>
</dbReference>
<evidence type="ECO:0000313" key="4">
    <source>
        <dbReference type="Proteomes" id="UP000280197"/>
    </source>
</evidence>
<reference evidence="3 4" key="1">
    <citation type="submission" date="2018-12" db="EMBL/GenBank/DDBJ databases">
        <authorList>
            <person name="Li K."/>
        </authorList>
    </citation>
    <scope>NUCLEOTIDE SEQUENCE [LARGE SCALE GENOMIC DNA]</scope>
    <source>
        <strain evidence="4">CR22</strain>
    </source>
</reference>
<dbReference type="SMART" id="SM00091">
    <property type="entry name" value="PAS"/>
    <property type="match status" value="2"/>
</dbReference>
<dbReference type="SUPFAM" id="SSF55785">
    <property type="entry name" value="PYP-like sensor domain (PAS domain)"/>
    <property type="match status" value="2"/>
</dbReference>
<dbReference type="PROSITE" id="PS50112">
    <property type="entry name" value="PAS"/>
    <property type="match status" value="1"/>
</dbReference>
<feature type="region of interest" description="Disordered" evidence="1">
    <location>
        <begin position="695"/>
        <end position="820"/>
    </location>
</feature>
<feature type="compositionally biased region" description="Polar residues" evidence="1">
    <location>
        <begin position="560"/>
        <end position="575"/>
    </location>
</feature>
<dbReference type="InterPro" id="IPR035965">
    <property type="entry name" value="PAS-like_dom_sf"/>
</dbReference>
<dbReference type="KEGG" id="saqu:EJC51_00515"/>
<feature type="domain" description="PAS" evidence="2">
    <location>
        <begin position="354"/>
        <end position="400"/>
    </location>
</feature>
<proteinExistence type="predicted"/>
<organism evidence="3 4">
    <name type="scientific">Streptomyces aquilus</name>
    <dbReference type="NCBI Taxonomy" id="2548456"/>
    <lineage>
        <taxon>Bacteria</taxon>
        <taxon>Bacillati</taxon>
        <taxon>Actinomycetota</taxon>
        <taxon>Actinomycetes</taxon>
        <taxon>Kitasatosporales</taxon>
        <taxon>Streptomycetaceae</taxon>
        <taxon>Streptomyces</taxon>
    </lineage>
</organism>
<dbReference type="Pfam" id="PF13426">
    <property type="entry name" value="PAS_9"/>
    <property type="match status" value="1"/>
</dbReference>
<feature type="region of interest" description="Disordered" evidence="1">
    <location>
        <begin position="308"/>
        <end position="331"/>
    </location>
</feature>
<dbReference type="Gene3D" id="3.30.450.20">
    <property type="entry name" value="PAS domain"/>
    <property type="match status" value="2"/>
</dbReference>
<dbReference type="GO" id="GO:0006355">
    <property type="term" value="P:regulation of DNA-templated transcription"/>
    <property type="evidence" value="ECO:0007669"/>
    <property type="project" value="InterPro"/>
</dbReference>
<sequence length="1364" mass="145883">MEGSAIDGDAASAGYRSSKGLGLAELLGRGGQRAAIDAFIFSVRCPEQFAKLPDKERLAIETANAAIRTRFSRGVLALIVALQERILVSHGSRNTFLDMLQEQGVTELNATFLSRRLGGANKKGPYGHWWLPDLIAEHCAGDTAPDQLRLQFARLWHTAYGELPKSFSTEDLGGSLAPASDEEIAEFIDPPEALLPPGAVPSDSWALQSASDLAVWADGFPDAVLFTDSHGTILQSNGAARALWGAGDEGFLGRSLLELLPSFDISRLPHFARSEDASQAGRMPSLRSEARRLDGQDLLVEVHSVRLDAPPTPAGETARSNRQAPPSGSADGQLMILIKDLTGVQRLETELVRQQRQIELILHTATEGIIRVGADAQITLANAAAASALAYEPSELTGRSFPSLTQNSRLDGQPQPYADTLLGRSLLEAKPCSLQGQVLKAKDGSEVRVDLRTTPVVEGDSRSGSVITFTVRLDKSSSPQHPFILPRDDQARAEASRLRLQTMEYHQLLIQILARMDEPGTEAVAQLCGALPAAARADLLRSAKEARAAIAVPAPALTLNQTHPAPPAESSTLSSAVHEGVRAATAGTGLEQTRFMVFAPPTLIGLDAQWLPNTLTRLIIAAAPRAAGQTPVTVSAAQRDQSIRVDVKGSFPDLDSDQMAQVEADVLAHGATLRTIKDMPEKGKHVIVLEMPHAGQREAGSNPDNKHHTVKSAEPYTPQRIITEQPRINIPGARPAPPSIGASGPDRAAQPSMTGTDAQNHEKAAAEPYPVPHTVPVPLFTPATPESPPSTDHDQDGSAPDQRPSTTSHPPASGEHTPAPEHTVQLVTGDYLLTVNPVDDSDIEVCPPHRRPGRPRKLTAAERPKLGRATRPIVVGELEARRRLPLLERQDERERLVRLLARGRSVRLTGPAGAGRTALLDVVAEDCSDLAPDGVVRLSGFHRTLGDLLHELFYAIYYAPLYRPDRDELLLYVREIGAIVVLDDMEFGGSQLDELLDAAPECAFLIGTTPDMPAPPADSAVEEVLISGLTRAGGLELLKRVVDRDLTEEEANWAGDIWFETEGLPLGFVQAGALLRQRGQLPSLNEAATPAPLLAAGLSTSARDTLRFAVALGGEVPHQMHLPALIGDTHADAALGELEFCGLVSPAGPRYHLAAGVLQQLQAAGYGDDAADRALTAAQHYAWWAGHPAVTAQRVCAEADALLATLSVLVPGTTASANGEEDVTVQLARTAALAFAIGMRWSAWERALRLGAEASRLAGEISEQAHFHHELGILALCGKQFEQARAELEASIVQRAGLADKRGTVSSRRALALVIFHSDTTSGPETVPVRQPPDTAPGVGSLRNVDKPAKPLSEALKRLWKKDN</sequence>
<dbReference type="EMBL" id="CP034463">
    <property type="protein sequence ID" value="AZP14780.1"/>
    <property type="molecule type" value="Genomic_DNA"/>
</dbReference>
<dbReference type="InterPro" id="IPR013767">
    <property type="entry name" value="PAS_fold"/>
</dbReference>
<feature type="region of interest" description="Disordered" evidence="1">
    <location>
        <begin position="560"/>
        <end position="579"/>
    </location>
</feature>
<dbReference type="InterPro" id="IPR052155">
    <property type="entry name" value="Biofilm_reg_signaling"/>
</dbReference>
<evidence type="ECO:0000256" key="1">
    <source>
        <dbReference type="SAM" id="MobiDB-lite"/>
    </source>
</evidence>